<accession>A0AAD9CY61</accession>
<dbReference type="SMART" id="SM00484">
    <property type="entry name" value="XPGI"/>
    <property type="match status" value="1"/>
</dbReference>
<dbReference type="InterPro" id="IPR036279">
    <property type="entry name" value="5-3_exonuclease_C_sf"/>
</dbReference>
<keyword evidence="7" id="KW-0227">DNA damage</keyword>
<dbReference type="Gene3D" id="1.10.150.20">
    <property type="entry name" value="5' to 3' exonuclease, C-terminal subdomain"/>
    <property type="match status" value="1"/>
</dbReference>
<evidence type="ECO:0000256" key="1">
    <source>
        <dbReference type="ARBA" id="ARBA00001946"/>
    </source>
</evidence>
<feature type="compositionally biased region" description="Acidic residues" evidence="12">
    <location>
        <begin position="480"/>
        <end position="489"/>
    </location>
</feature>
<dbReference type="SUPFAM" id="SSF47807">
    <property type="entry name" value="5' to 3' exonuclease, C-terminal subdomain"/>
    <property type="match status" value="1"/>
</dbReference>
<dbReference type="Pfam" id="PF00752">
    <property type="entry name" value="XPG_N"/>
    <property type="match status" value="1"/>
</dbReference>
<feature type="domain" description="XPG-I" evidence="13">
    <location>
        <begin position="913"/>
        <end position="982"/>
    </location>
</feature>
<feature type="compositionally biased region" description="Polar residues" evidence="12">
    <location>
        <begin position="1248"/>
        <end position="1265"/>
    </location>
</feature>
<feature type="compositionally biased region" description="Polar residues" evidence="12">
    <location>
        <begin position="619"/>
        <end position="635"/>
    </location>
</feature>
<dbReference type="PANTHER" id="PTHR16171">
    <property type="entry name" value="DNA REPAIR PROTEIN COMPLEMENTING XP-G CELLS-RELATED"/>
    <property type="match status" value="1"/>
</dbReference>
<dbReference type="PROSITE" id="PS50330">
    <property type="entry name" value="UIM"/>
    <property type="match status" value="1"/>
</dbReference>
<dbReference type="InterPro" id="IPR003903">
    <property type="entry name" value="UIM_dom"/>
</dbReference>
<feature type="region of interest" description="Disordered" evidence="12">
    <location>
        <begin position="359"/>
        <end position="409"/>
    </location>
</feature>
<dbReference type="PROSITE" id="PS00842">
    <property type="entry name" value="XPG_2"/>
    <property type="match status" value="1"/>
</dbReference>
<sequence length="1318" mass="145207">MGVKGLWSLLNPVARPVQIESMEGKRLAIDSSIWLYQFQATMRDKDRRVLVNAHVLGFLRRINKLLFHGIKPVFVFDGGAPALKRSTIAERKRKKAGAAINHAKTAEKLFAAQMRREAVKAAQQQREQQAAKDAASAAAAAAAARYDYDAGEQIPENAVYLEELEGRPGPSIPHPPPVPIATPSSDPPPLDPAEERRKKFRKHDPYKLPETVMPTVSTAAKPDARLATEEELKQFIDEVHPEDIDIESPEFRALPTEVQYEIIGDLRVRSRQQSHRRLADMLRAAPTALDFSMAQIKHLSQRNALTQQLLTVTDMVGKAHLTIPVRIAAERNREYVLVKRGEAEGGGWALGIREGTKANPIKVEDEKHSDESGTESESDEEESEGAGSDIKEISPPPKPVSSTVDPDLQEFRRREILEAIVRRYTPAAPQKASLDVPVKSFGARRNPGAAPLFESAEDLLDIVPTANDEALALALQQEELGSDEEEPDPDLARALALSRQEAEKVSRSPSAPVILPDEGTEEDASIGADGPMTDHGGETLESTNSVTDESMDELEEVSLVPSSRNTPMPVSHEPTPIEVSDEEDFVQVIPLDDSTITPENNPSIAPAALKPPVAAPVPTRQSINVSAGSPSTPRQETPKVIARPATQAKEQSTPTNIPPLHRLPSRQTSLPHAPVRPSPLARSPSIEVIEPSSDGPMEEVAIPSPAGPSTPPRKLKPLDDHLPDFHPETPESKTAREAQEANQPSMPEKLRSPHRRSAASLLAFIETGEEEDPLRDLRSEPRALSRSVSAQQVEDDEEDEGDNDDSRSIEWSKSPSPGASRAPSRPALTPAQSGETIPLDVDTEDVDMNKDDMAAEEDDYARFLAQIKNRDLNEVRTEIDDEIRVLNNQNKVAMRDSDEITQAMINQIQTLLRHFGIPYITAPMEAEAQCAKLAELGLVDGIITDDSDVFLFGGTQCFKNIFNDAKYAECFLLADINRELSLSRDRLISLAYLLGSDYTIGLPGVGPVVALELLANFPGDNGVWDFKEWWLKVQRGQDAEWDTNTKWKKSFKKRYSSTIFLTADWPNLLVREAYKYPTTDESEEPFHWGFPKLSALRSFLHEELSWSISKVDDELTPIVQRIARRGKAGSLNKQGTLDPFFDMSVAAGNYAPRRRTTANVSKRLMSVIKQFREAEAAARGEKVEGWGEMLNGVDEEDPKGRGTGKRRDKGKKRGSTVDESGLEVLPKEDEGEDLDDKPAPKKRRTVSRKGTASSIAPTEGESVSSEVGIDADVANDEETASSEAAARKSGRGKARGRGRGRGTRKWHGERWDVIQRPD</sequence>
<feature type="compositionally biased region" description="Polar residues" evidence="12">
    <location>
        <begin position="594"/>
        <end position="603"/>
    </location>
</feature>
<feature type="domain" description="XPG N-terminal" evidence="14">
    <location>
        <begin position="1"/>
        <end position="98"/>
    </location>
</feature>
<feature type="compositionally biased region" description="Basic residues" evidence="12">
    <location>
        <begin position="1288"/>
        <end position="1305"/>
    </location>
</feature>
<comment type="similarity">
    <text evidence="3">Belongs to the XPG/RAD2 endonuclease family. XPG subfamily.</text>
</comment>
<dbReference type="PRINTS" id="PR00853">
    <property type="entry name" value="XPGRADSUPER"/>
</dbReference>
<dbReference type="InterPro" id="IPR006086">
    <property type="entry name" value="XPG-I_dom"/>
</dbReference>
<feature type="compositionally biased region" description="Basic and acidic residues" evidence="12">
    <location>
        <begin position="774"/>
        <end position="783"/>
    </location>
</feature>
<organism evidence="15 16">
    <name type="scientific">Papiliotrema laurentii</name>
    <name type="common">Cryptococcus laurentii</name>
    <dbReference type="NCBI Taxonomy" id="5418"/>
    <lineage>
        <taxon>Eukaryota</taxon>
        <taxon>Fungi</taxon>
        <taxon>Dikarya</taxon>
        <taxon>Basidiomycota</taxon>
        <taxon>Agaricomycotina</taxon>
        <taxon>Tremellomycetes</taxon>
        <taxon>Tremellales</taxon>
        <taxon>Rhynchogastremaceae</taxon>
        <taxon>Papiliotrema</taxon>
    </lineage>
</organism>
<feature type="compositionally biased region" description="Acidic residues" evidence="12">
    <location>
        <begin position="372"/>
        <end position="384"/>
    </location>
</feature>
<feature type="compositionally biased region" description="Basic and acidic residues" evidence="12">
    <location>
        <begin position="716"/>
        <end position="739"/>
    </location>
</feature>
<dbReference type="GO" id="GO:0005634">
    <property type="term" value="C:nucleus"/>
    <property type="evidence" value="ECO:0007669"/>
    <property type="project" value="UniProtKB-SubCell"/>
</dbReference>
<dbReference type="SMART" id="SM00485">
    <property type="entry name" value="XPGN"/>
    <property type="match status" value="1"/>
</dbReference>
<feature type="region of interest" description="Disordered" evidence="12">
    <location>
        <begin position="1188"/>
        <end position="1318"/>
    </location>
</feature>
<dbReference type="InterPro" id="IPR001044">
    <property type="entry name" value="XPG/Rad2_eukaryotes"/>
</dbReference>
<dbReference type="InterPro" id="IPR006085">
    <property type="entry name" value="XPG_DNA_repair_N"/>
</dbReference>
<dbReference type="InterPro" id="IPR008918">
    <property type="entry name" value="HhH2"/>
</dbReference>
<reference evidence="15" key="1">
    <citation type="submission" date="2023-02" db="EMBL/GenBank/DDBJ databases">
        <title>Identification and recombinant expression of a fungal hydrolase from Papiliotrema laurentii that hydrolyzes apple cutin and clears colloidal polyester polyurethane.</title>
        <authorList>
            <consortium name="DOE Joint Genome Institute"/>
            <person name="Roman V.A."/>
            <person name="Bojanowski C."/>
            <person name="Crable B.R."/>
            <person name="Wagner D.N."/>
            <person name="Hung C.S."/>
            <person name="Nadeau L.J."/>
            <person name="Schratz L."/>
            <person name="Haridas S."/>
            <person name="Pangilinan J."/>
            <person name="Lipzen A."/>
            <person name="Na H."/>
            <person name="Yan M."/>
            <person name="Ng V."/>
            <person name="Grigoriev I.V."/>
            <person name="Spatafora J.W."/>
            <person name="Barlow D."/>
            <person name="Biffinger J."/>
            <person name="Kelley-Loughnane N."/>
            <person name="Varaljay V.A."/>
            <person name="Crookes-Goodson W.J."/>
        </authorList>
    </citation>
    <scope>NUCLEOTIDE SEQUENCE</scope>
    <source>
        <strain evidence="15">5307AH</strain>
    </source>
</reference>
<evidence type="ECO:0000256" key="7">
    <source>
        <dbReference type="ARBA" id="ARBA00022763"/>
    </source>
</evidence>
<dbReference type="GO" id="GO:0046872">
    <property type="term" value="F:metal ion binding"/>
    <property type="evidence" value="ECO:0007669"/>
    <property type="project" value="UniProtKB-KW"/>
</dbReference>
<keyword evidence="10" id="KW-0234">DNA repair</keyword>
<evidence type="ECO:0000313" key="15">
    <source>
        <dbReference type="EMBL" id="KAK1924257.1"/>
    </source>
</evidence>
<dbReference type="CDD" id="cd09868">
    <property type="entry name" value="PIN_XPG_RAD2"/>
    <property type="match status" value="2"/>
</dbReference>
<feature type="compositionally biased region" description="Low complexity" evidence="12">
    <location>
        <begin position="605"/>
        <end position="618"/>
    </location>
</feature>
<keyword evidence="4" id="KW-0540">Nuclease</keyword>
<comment type="caution">
    <text evidence="15">The sequence shown here is derived from an EMBL/GenBank/DDBJ whole genome shotgun (WGS) entry which is preliminary data.</text>
</comment>
<dbReference type="GO" id="GO:0016788">
    <property type="term" value="F:hydrolase activity, acting on ester bonds"/>
    <property type="evidence" value="ECO:0007669"/>
    <property type="project" value="InterPro"/>
</dbReference>
<dbReference type="SMART" id="SM00279">
    <property type="entry name" value="HhH2"/>
    <property type="match status" value="1"/>
</dbReference>
<evidence type="ECO:0000256" key="9">
    <source>
        <dbReference type="ARBA" id="ARBA00022842"/>
    </source>
</evidence>
<feature type="compositionally biased region" description="Low complexity" evidence="12">
    <location>
        <begin position="814"/>
        <end position="827"/>
    </location>
</feature>
<keyword evidence="16" id="KW-1185">Reference proteome</keyword>
<dbReference type="Proteomes" id="UP001182556">
    <property type="component" value="Unassembled WGS sequence"/>
</dbReference>
<comment type="cofactor">
    <cofactor evidence="1">
        <name>Mg(2+)</name>
        <dbReference type="ChEBI" id="CHEBI:18420"/>
    </cofactor>
</comment>
<dbReference type="PRINTS" id="PR00066">
    <property type="entry name" value="XRODRMPGMNTG"/>
</dbReference>
<dbReference type="GO" id="GO:0004520">
    <property type="term" value="F:DNA endonuclease activity"/>
    <property type="evidence" value="ECO:0007669"/>
    <property type="project" value="TreeGrafter"/>
</dbReference>
<dbReference type="InterPro" id="IPR006084">
    <property type="entry name" value="XPG/Rad2"/>
</dbReference>
<dbReference type="Gene3D" id="3.40.50.1010">
    <property type="entry name" value="5'-nuclease"/>
    <property type="match status" value="2"/>
</dbReference>
<dbReference type="Pfam" id="PF00867">
    <property type="entry name" value="XPG_I"/>
    <property type="match status" value="1"/>
</dbReference>
<protein>
    <recommendedName>
        <fullName evidence="17">PIN domain-like protein</fullName>
    </recommendedName>
</protein>
<comment type="subcellular location">
    <subcellularLocation>
        <location evidence="2">Nucleus</location>
    </subcellularLocation>
</comment>
<dbReference type="GO" id="GO:0003697">
    <property type="term" value="F:single-stranded DNA binding"/>
    <property type="evidence" value="ECO:0007669"/>
    <property type="project" value="InterPro"/>
</dbReference>
<evidence type="ECO:0000256" key="3">
    <source>
        <dbReference type="ARBA" id="ARBA00005283"/>
    </source>
</evidence>
<feature type="region of interest" description="Disordered" evidence="12">
    <location>
        <begin position="475"/>
        <end position="845"/>
    </location>
</feature>
<feature type="compositionally biased region" description="Basic and acidic residues" evidence="12">
    <location>
        <begin position="1306"/>
        <end position="1318"/>
    </location>
</feature>
<dbReference type="EMBL" id="JAODAN010000005">
    <property type="protein sequence ID" value="KAK1924257.1"/>
    <property type="molecule type" value="Genomic_DNA"/>
</dbReference>
<name>A0AAD9CY61_PAPLA</name>
<evidence type="ECO:0000256" key="4">
    <source>
        <dbReference type="ARBA" id="ARBA00022722"/>
    </source>
</evidence>
<evidence type="ECO:0000256" key="12">
    <source>
        <dbReference type="SAM" id="MobiDB-lite"/>
    </source>
</evidence>
<evidence type="ECO:0000256" key="5">
    <source>
        <dbReference type="ARBA" id="ARBA00022723"/>
    </source>
</evidence>
<feature type="compositionally biased region" description="Pro residues" evidence="12">
    <location>
        <begin position="170"/>
        <end position="191"/>
    </location>
</feature>
<keyword evidence="9" id="KW-0460">Magnesium</keyword>
<evidence type="ECO:0000256" key="2">
    <source>
        <dbReference type="ARBA" id="ARBA00004123"/>
    </source>
</evidence>
<evidence type="ECO:0000256" key="6">
    <source>
        <dbReference type="ARBA" id="ARBA00022759"/>
    </source>
</evidence>
<feature type="compositionally biased region" description="Basic and acidic residues" evidence="12">
    <location>
        <begin position="362"/>
        <end position="371"/>
    </location>
</feature>
<evidence type="ECO:0000313" key="16">
    <source>
        <dbReference type="Proteomes" id="UP001182556"/>
    </source>
</evidence>
<evidence type="ECO:0000256" key="8">
    <source>
        <dbReference type="ARBA" id="ARBA00022801"/>
    </source>
</evidence>
<gene>
    <name evidence="15" type="ORF">DB88DRAFT_489612</name>
</gene>
<feature type="compositionally biased region" description="Acidic residues" evidence="12">
    <location>
        <begin position="793"/>
        <end position="803"/>
    </location>
</feature>
<evidence type="ECO:0000256" key="10">
    <source>
        <dbReference type="ARBA" id="ARBA00023204"/>
    </source>
</evidence>
<feature type="region of interest" description="Disordered" evidence="12">
    <location>
        <begin position="165"/>
        <end position="203"/>
    </location>
</feature>
<evidence type="ECO:0000259" key="14">
    <source>
        <dbReference type="SMART" id="SM00485"/>
    </source>
</evidence>
<feature type="compositionally biased region" description="Basic residues" evidence="12">
    <location>
        <begin position="1202"/>
        <end position="1214"/>
    </location>
</feature>
<keyword evidence="6" id="KW-0255">Endonuclease</keyword>
<evidence type="ECO:0000259" key="13">
    <source>
        <dbReference type="SMART" id="SM00484"/>
    </source>
</evidence>
<evidence type="ECO:0000256" key="11">
    <source>
        <dbReference type="ARBA" id="ARBA00023242"/>
    </source>
</evidence>
<dbReference type="InterPro" id="IPR019974">
    <property type="entry name" value="XPG_CS"/>
</dbReference>
<evidence type="ECO:0008006" key="17">
    <source>
        <dbReference type="Google" id="ProtNLM"/>
    </source>
</evidence>
<dbReference type="PANTHER" id="PTHR16171:SF7">
    <property type="entry name" value="DNA REPAIR PROTEIN RAD2"/>
    <property type="match status" value="1"/>
</dbReference>
<dbReference type="SUPFAM" id="SSF88723">
    <property type="entry name" value="PIN domain-like"/>
    <property type="match status" value="1"/>
</dbReference>
<keyword evidence="8" id="KW-0378">Hydrolase</keyword>
<dbReference type="CDD" id="cd09904">
    <property type="entry name" value="H3TH_XPG"/>
    <property type="match status" value="1"/>
</dbReference>
<proteinExistence type="inferred from homology"/>
<keyword evidence="5" id="KW-0479">Metal-binding</keyword>
<dbReference type="InterPro" id="IPR029060">
    <property type="entry name" value="PIN-like_dom_sf"/>
</dbReference>
<feature type="compositionally biased region" description="Basic and acidic residues" evidence="12">
    <location>
        <begin position="193"/>
        <end position="203"/>
    </location>
</feature>
<dbReference type="PROSITE" id="PS00841">
    <property type="entry name" value="XPG_1"/>
    <property type="match status" value="1"/>
</dbReference>
<keyword evidence="11" id="KW-0539">Nucleus</keyword>
<dbReference type="GO" id="GO:0006289">
    <property type="term" value="P:nucleotide-excision repair"/>
    <property type="evidence" value="ECO:0007669"/>
    <property type="project" value="InterPro"/>
</dbReference>